<evidence type="ECO:0000256" key="2">
    <source>
        <dbReference type="SAM" id="Phobius"/>
    </source>
</evidence>
<dbReference type="AlphaFoldDB" id="A0A1F8EAZ1"/>
<sequence length="84" mass="9387">MSNHFKTYLAMLILVALVLVVFLWRESIRNKSSETQGGLGSDLYQKTENPAQNLPTVNPLKNKPEVNPLSEANPFSGIKTNPFK</sequence>
<feature type="compositionally biased region" description="Polar residues" evidence="1">
    <location>
        <begin position="44"/>
        <end position="56"/>
    </location>
</feature>
<keyword evidence="2" id="KW-1133">Transmembrane helix</keyword>
<dbReference type="Proteomes" id="UP000176893">
    <property type="component" value="Unassembled WGS sequence"/>
</dbReference>
<comment type="caution">
    <text evidence="3">The sequence shown here is derived from an EMBL/GenBank/DDBJ whole genome shotgun (WGS) entry which is preliminary data.</text>
</comment>
<dbReference type="EMBL" id="MGJB01000018">
    <property type="protein sequence ID" value="OGM98054.1"/>
    <property type="molecule type" value="Genomic_DNA"/>
</dbReference>
<reference evidence="3 4" key="1">
    <citation type="journal article" date="2016" name="Nat. Commun.">
        <title>Thousands of microbial genomes shed light on interconnected biogeochemical processes in an aquifer system.</title>
        <authorList>
            <person name="Anantharaman K."/>
            <person name="Brown C.T."/>
            <person name="Hug L.A."/>
            <person name="Sharon I."/>
            <person name="Castelle C.J."/>
            <person name="Probst A.J."/>
            <person name="Thomas B.C."/>
            <person name="Singh A."/>
            <person name="Wilkins M.J."/>
            <person name="Karaoz U."/>
            <person name="Brodie E.L."/>
            <person name="Williams K.H."/>
            <person name="Hubbard S.S."/>
            <person name="Banfield J.F."/>
        </authorList>
    </citation>
    <scope>NUCLEOTIDE SEQUENCE [LARGE SCALE GENOMIC DNA]</scope>
</reference>
<evidence type="ECO:0000256" key="1">
    <source>
        <dbReference type="SAM" id="MobiDB-lite"/>
    </source>
</evidence>
<name>A0A1F8EAZ1_9BACT</name>
<gene>
    <name evidence="3" type="ORF">A2649_01830</name>
</gene>
<organism evidence="3 4">
    <name type="scientific">Candidatus Yanofskybacteria bacterium RIFCSPHIGHO2_01_FULL_41_26</name>
    <dbReference type="NCBI Taxonomy" id="1802661"/>
    <lineage>
        <taxon>Bacteria</taxon>
        <taxon>Candidatus Yanofskyibacteriota</taxon>
    </lineage>
</organism>
<evidence type="ECO:0000313" key="4">
    <source>
        <dbReference type="Proteomes" id="UP000176893"/>
    </source>
</evidence>
<accession>A0A1F8EAZ1</accession>
<keyword evidence="2" id="KW-0812">Transmembrane</keyword>
<feature type="region of interest" description="Disordered" evidence="1">
    <location>
        <begin position="31"/>
        <end position="84"/>
    </location>
</feature>
<feature type="transmembrane region" description="Helical" evidence="2">
    <location>
        <begin position="6"/>
        <end position="24"/>
    </location>
</feature>
<proteinExistence type="predicted"/>
<keyword evidence="2" id="KW-0472">Membrane</keyword>
<dbReference type="STRING" id="1802661.A2649_01830"/>
<protein>
    <submittedName>
        <fullName evidence="3">Uncharacterized protein</fullName>
    </submittedName>
</protein>
<evidence type="ECO:0000313" key="3">
    <source>
        <dbReference type="EMBL" id="OGM98054.1"/>
    </source>
</evidence>